<organism evidence="2 3">
    <name type="scientific">Kitasatospora phosalacinea</name>
    <dbReference type="NCBI Taxonomy" id="2065"/>
    <lineage>
        <taxon>Bacteria</taxon>
        <taxon>Bacillati</taxon>
        <taxon>Actinomycetota</taxon>
        <taxon>Actinomycetes</taxon>
        <taxon>Kitasatosporales</taxon>
        <taxon>Streptomycetaceae</taxon>
        <taxon>Kitasatospora</taxon>
    </lineage>
</organism>
<dbReference type="GO" id="GO:0016758">
    <property type="term" value="F:hexosyltransferase activity"/>
    <property type="evidence" value="ECO:0007669"/>
    <property type="project" value="InterPro"/>
</dbReference>
<dbReference type="SUPFAM" id="SSF53756">
    <property type="entry name" value="UDP-Glycosyltransferase/glycogen phosphorylase"/>
    <property type="match status" value="1"/>
</dbReference>
<name>A0A9W6UT24_9ACTN</name>
<proteinExistence type="predicted"/>
<gene>
    <name evidence="2" type="ORF">Kpho01_67330</name>
</gene>
<dbReference type="CDD" id="cd03785">
    <property type="entry name" value="GT28_MurG"/>
    <property type="match status" value="1"/>
</dbReference>
<reference evidence="2" key="1">
    <citation type="submission" date="2023-02" db="EMBL/GenBank/DDBJ databases">
        <title>Kitasatospora phosalacinea NBRC 14362.</title>
        <authorList>
            <person name="Ichikawa N."/>
            <person name="Sato H."/>
            <person name="Tonouchi N."/>
        </authorList>
    </citation>
    <scope>NUCLEOTIDE SEQUENCE</scope>
    <source>
        <strain evidence="2">NBRC 14362</strain>
    </source>
</reference>
<accession>A0A9W6UT24</accession>
<protein>
    <recommendedName>
        <fullName evidence="1">Glycosyl transferase family 28 C-terminal domain-containing protein</fullName>
    </recommendedName>
</protein>
<evidence type="ECO:0000313" key="3">
    <source>
        <dbReference type="Proteomes" id="UP001165143"/>
    </source>
</evidence>
<evidence type="ECO:0000259" key="1">
    <source>
        <dbReference type="Pfam" id="PF04101"/>
    </source>
</evidence>
<dbReference type="PANTHER" id="PTHR21015">
    <property type="entry name" value="UDP-N-ACETYLGLUCOSAMINE--N-ACETYLMURAMYL-(PENTAPEPTIDE) PYROPHOSPHORYL-UNDECAPRENOL N-ACETYLGLUCOSAMINE TRANSFERASE 1"/>
    <property type="match status" value="1"/>
</dbReference>
<evidence type="ECO:0000313" key="2">
    <source>
        <dbReference type="EMBL" id="GLW58722.1"/>
    </source>
</evidence>
<dbReference type="Gene3D" id="3.40.50.2000">
    <property type="entry name" value="Glycogen Phosphorylase B"/>
    <property type="match status" value="1"/>
</dbReference>
<dbReference type="PANTHER" id="PTHR21015:SF22">
    <property type="entry name" value="GLYCOSYLTRANSFERASE"/>
    <property type="match status" value="1"/>
</dbReference>
<dbReference type="Proteomes" id="UP001165143">
    <property type="component" value="Unassembled WGS sequence"/>
</dbReference>
<dbReference type="Pfam" id="PF04101">
    <property type="entry name" value="Glyco_tran_28_C"/>
    <property type="match status" value="1"/>
</dbReference>
<feature type="domain" description="Glycosyl transferase family 28 C-terminal" evidence="1">
    <location>
        <begin position="2"/>
        <end position="138"/>
    </location>
</feature>
<sequence>MIHQCGPANEATLRGATDAMPLHLAARYLLTGYTGAELPDVLALADVVVSRSGAGTLAELTALGKAAVFVPLPTSAGNEQAHNAVHLQDAGAAVALTGDVTADVLREALVPLLADSARRSAMAACSREHGHPYAAQRLVDLVLDAAGLISRPGP</sequence>
<dbReference type="AlphaFoldDB" id="A0A9W6UT24"/>
<dbReference type="EMBL" id="BSRX01000058">
    <property type="protein sequence ID" value="GLW58722.1"/>
    <property type="molecule type" value="Genomic_DNA"/>
</dbReference>
<dbReference type="InterPro" id="IPR007235">
    <property type="entry name" value="Glyco_trans_28_C"/>
</dbReference>
<comment type="caution">
    <text evidence="2">The sequence shown here is derived from an EMBL/GenBank/DDBJ whole genome shotgun (WGS) entry which is preliminary data.</text>
</comment>